<evidence type="ECO:0000313" key="3">
    <source>
        <dbReference type="EMBL" id="TGZ12133.1"/>
    </source>
</evidence>
<name>A0ABY2PMT7_9ACTN</name>
<dbReference type="SMART" id="SM00116">
    <property type="entry name" value="CBS"/>
    <property type="match status" value="2"/>
</dbReference>
<dbReference type="InterPro" id="IPR000644">
    <property type="entry name" value="CBS_dom"/>
</dbReference>
<organism evidence="3 4">
    <name type="scientific">Streptomyces rhizosphaericola</name>
    <dbReference type="NCBI Taxonomy" id="2564098"/>
    <lineage>
        <taxon>Bacteria</taxon>
        <taxon>Bacillati</taxon>
        <taxon>Actinomycetota</taxon>
        <taxon>Actinomycetes</taxon>
        <taxon>Kitasatosporales</taxon>
        <taxon>Streptomycetaceae</taxon>
        <taxon>Streptomyces</taxon>
    </lineage>
</organism>
<dbReference type="Gene3D" id="3.10.580.10">
    <property type="entry name" value="CBS-domain"/>
    <property type="match status" value="1"/>
</dbReference>
<dbReference type="SUPFAM" id="SSF54631">
    <property type="entry name" value="CBS-domain pair"/>
    <property type="match status" value="1"/>
</dbReference>
<dbReference type="CDD" id="cd02205">
    <property type="entry name" value="CBS_pair_SF"/>
    <property type="match status" value="1"/>
</dbReference>
<dbReference type="Pfam" id="PF00571">
    <property type="entry name" value="CBS"/>
    <property type="match status" value="1"/>
</dbReference>
<keyword evidence="1" id="KW-0129">CBS domain</keyword>
<dbReference type="InterPro" id="IPR046342">
    <property type="entry name" value="CBS_dom_sf"/>
</dbReference>
<evidence type="ECO:0000259" key="2">
    <source>
        <dbReference type="PROSITE" id="PS51371"/>
    </source>
</evidence>
<sequence>MRAEGLHGGTRNMVRAWTVRGGQYGEREEQALDEGVVIAGWEEVGDLSGCASIADVGEVLAQAYPEEPAGRVDNWKHQLWRFITMETGDLVVMPRKFLGVVAIGRLSGGYEYRSEAAPGFRHTRKVEWVRSQVERAAIGGDLRDSIGAFLTVSELSRRDAAHRVETLAQTGVDPGYKGAVEPPADPEALEQDVRDEGTRQLTARDLIGLWGWQRRTGDVIDLVDRELAARGLQVAPHFTEVQLDGLITVSAEETTLTGETVQEPPGTELGHTPTRVAGEDLSRHWRIGSLPFARDVVTVGFDEPLSRAITRMVQGDFSQLPVVNRNNVLRGVVTWESIARAQLGHRGATIAAALNPHPLTAQEQEELFVRIDDIQRHGFLIVTDGDNLVLGILTASDLADQLKLRVEPFILLGEAERRLRRLTDRLPVDELPTGSGVRKTRAAGKYLTLGQYPEVLKDDTCWATLAWPYEQDDLVRRVTAVKDYRNELAHWDMDAPETKTEALTETKQLLSLLKLIDHDPRP</sequence>
<dbReference type="PROSITE" id="PS51371">
    <property type="entry name" value="CBS"/>
    <property type="match status" value="1"/>
</dbReference>
<protein>
    <submittedName>
        <fullName evidence="3">CBS domain-containing protein</fullName>
    </submittedName>
</protein>
<comment type="caution">
    <text evidence="3">The sequence shown here is derived from an EMBL/GenBank/DDBJ whole genome shotgun (WGS) entry which is preliminary data.</text>
</comment>
<evidence type="ECO:0000256" key="1">
    <source>
        <dbReference type="PROSITE-ProRule" id="PRU00703"/>
    </source>
</evidence>
<dbReference type="Proteomes" id="UP000306274">
    <property type="component" value="Unassembled WGS sequence"/>
</dbReference>
<proteinExistence type="predicted"/>
<evidence type="ECO:0000313" key="4">
    <source>
        <dbReference type="Proteomes" id="UP000306274"/>
    </source>
</evidence>
<gene>
    <name evidence="3" type="ORF">E5Z02_00830</name>
</gene>
<keyword evidence="4" id="KW-1185">Reference proteome</keyword>
<feature type="domain" description="CBS" evidence="2">
    <location>
        <begin position="292"/>
        <end position="350"/>
    </location>
</feature>
<dbReference type="EMBL" id="SRZK01000004">
    <property type="protein sequence ID" value="TGZ12133.1"/>
    <property type="molecule type" value="Genomic_DNA"/>
</dbReference>
<accession>A0ABY2PMT7</accession>
<reference evidence="3 4" key="1">
    <citation type="submission" date="2019-04" db="EMBL/GenBank/DDBJ databases">
        <title>Streptomyces rhizosphaericola sp. nov., an actinobacterium isolated from the wheat rhizosphere.</title>
        <authorList>
            <person name="Vargas Hoyos H.A."/>
            <person name="Santos S.N."/>
            <person name="Genuario D.B."/>
            <person name="Melo I.S."/>
            <person name="Da Silva L.J."/>
            <person name="Da Silva F.S.P."/>
            <person name="Zucchi T.D."/>
        </authorList>
    </citation>
    <scope>NUCLEOTIDE SEQUENCE [LARGE SCALE GENOMIC DNA]</scope>
    <source>
        <strain evidence="3 4">1AS2c</strain>
    </source>
</reference>